<keyword evidence="1" id="KW-0812">Transmembrane</keyword>
<reference evidence="4" key="1">
    <citation type="submission" date="2017-11" db="EMBL/GenBank/DDBJ databases">
        <authorList>
            <person name="Kuznetsova I."/>
            <person name="Sazanova A."/>
            <person name="Chirak E."/>
            <person name="Safronova V."/>
            <person name="Willems A."/>
        </authorList>
    </citation>
    <scope>NUCLEOTIDE SEQUENCE [LARGE SCALE GENOMIC DNA]</scope>
    <source>
        <strain evidence="4">CCBAU 03422</strain>
    </source>
</reference>
<comment type="caution">
    <text evidence="3">The sequence shown here is derived from an EMBL/GenBank/DDBJ whole genome shotgun (WGS) entry which is preliminary data.</text>
</comment>
<dbReference type="InterPro" id="IPR052189">
    <property type="entry name" value="L-asp_N-monooxygenase_NS-form"/>
</dbReference>
<evidence type="ECO:0000313" key="3">
    <source>
        <dbReference type="EMBL" id="PSH65211.1"/>
    </source>
</evidence>
<protein>
    <submittedName>
        <fullName evidence="3">Hydroxyacylglutathione hydrolase</fullName>
    </submittedName>
</protein>
<evidence type="ECO:0000256" key="1">
    <source>
        <dbReference type="SAM" id="Phobius"/>
    </source>
</evidence>
<keyword evidence="1" id="KW-0472">Membrane</keyword>
<dbReference type="PANTHER" id="PTHR40254:SF1">
    <property type="entry name" value="BLR0577 PROTEIN"/>
    <property type="match status" value="1"/>
</dbReference>
<dbReference type="AlphaFoldDB" id="A0A2P7BFD1"/>
<feature type="transmembrane region" description="Helical" evidence="1">
    <location>
        <begin position="29"/>
        <end position="52"/>
    </location>
</feature>
<keyword evidence="4" id="KW-1185">Reference proteome</keyword>
<accession>A0A2P7BFD1</accession>
<dbReference type="Proteomes" id="UP000241764">
    <property type="component" value="Unassembled WGS sequence"/>
</dbReference>
<dbReference type="InterPro" id="IPR036188">
    <property type="entry name" value="FAD/NAD-bd_sf"/>
</dbReference>
<dbReference type="Gene3D" id="3.50.50.60">
    <property type="entry name" value="FAD/NAD(P)-binding domain"/>
    <property type="match status" value="2"/>
</dbReference>
<dbReference type="EMBL" id="PGGM01000003">
    <property type="protein sequence ID" value="PSH65211.1"/>
    <property type="molecule type" value="Genomic_DNA"/>
</dbReference>
<feature type="domain" description="FAD-dependent urate hydroxylase HpyO/Asp monooxygenase CreE-like FAD/NAD(P)-binding" evidence="2">
    <location>
        <begin position="36"/>
        <end position="188"/>
    </location>
</feature>
<evidence type="ECO:0000259" key="2">
    <source>
        <dbReference type="Pfam" id="PF13454"/>
    </source>
</evidence>
<evidence type="ECO:0000313" key="4">
    <source>
        <dbReference type="Proteomes" id="UP000241764"/>
    </source>
</evidence>
<gene>
    <name evidence="3" type="ORF">CU103_09335</name>
</gene>
<dbReference type="GO" id="GO:0016787">
    <property type="term" value="F:hydrolase activity"/>
    <property type="evidence" value="ECO:0007669"/>
    <property type="project" value="UniProtKB-KW"/>
</dbReference>
<dbReference type="InterPro" id="IPR038732">
    <property type="entry name" value="HpyO/CreE_NAD-binding"/>
</dbReference>
<name>A0A2P7BFD1_9HYPH</name>
<keyword evidence="3" id="KW-0378">Hydrolase</keyword>
<sequence>MEPDVSQYGTLWRNCRRGPSPGKLEGKPIVTAVVVAIIGGGFSGTAIAYHLAAQTQRRDIEIVVIEPRERPGGGLAYSSKDLAHRINVPAAKMTMISAEPEHFTRWLAKDAASVGDVLARTAKGDEFPQRSVFGRYVHNHVEPFLETGRIRHERATALSIRPVGERYSIVLTGEGNVDADIVVIATSHPLPSVPGALRPLIGSPRFIADPYAEDTLLKIEQDHAVLVIGTGLTAADVIASLDRSGHRGDIVALSRHGYRSRGHAAQVAEPFGSFGNDETASSLLISVRHVLKEAQNQGLAWHPVLDALRDQAPAIWAALPSHERRRLVRHLRGLWDVHRFRIAPQVEDVLDRRLREGTLQIIAASLHSAHETSRRFNVSYRRRYKQSLEKAGFDAIVITTGPAHATIAQSNPVVRSLFDQGLLASDPIGLGLHTAKSGQAIGNKGEIARNLFIGGPLARGTFGELMGVPEVTRYAEFIAERVKERALEALLHDVKPLSCRG</sequence>
<dbReference type="OrthoDB" id="101972at2"/>
<dbReference type="SUPFAM" id="SSF51905">
    <property type="entry name" value="FAD/NAD(P)-binding domain"/>
    <property type="match status" value="1"/>
</dbReference>
<proteinExistence type="predicted"/>
<dbReference type="PANTHER" id="PTHR40254">
    <property type="entry name" value="BLR0577 PROTEIN"/>
    <property type="match status" value="1"/>
</dbReference>
<keyword evidence="1" id="KW-1133">Transmembrane helix</keyword>
<dbReference type="Pfam" id="PF13454">
    <property type="entry name" value="NAD_binding_9"/>
    <property type="match status" value="1"/>
</dbReference>
<organism evidence="3 4">
    <name type="scientific">Phyllobacterium sophorae</name>
    <dbReference type="NCBI Taxonomy" id="1520277"/>
    <lineage>
        <taxon>Bacteria</taxon>
        <taxon>Pseudomonadati</taxon>
        <taxon>Pseudomonadota</taxon>
        <taxon>Alphaproteobacteria</taxon>
        <taxon>Hyphomicrobiales</taxon>
        <taxon>Phyllobacteriaceae</taxon>
        <taxon>Phyllobacterium</taxon>
    </lineage>
</organism>